<name>A0A5N8WLL6_9ACTN</name>
<comment type="similarity">
    <text evidence="1">Belongs to the metallo-beta-lactamase superfamily.</text>
</comment>
<dbReference type="AlphaFoldDB" id="A0A5N8WLL6"/>
<keyword evidence="4" id="KW-0862">Zinc</keyword>
<feature type="domain" description="Metallo-beta-lactamase" evidence="6">
    <location>
        <begin position="110"/>
        <end position="324"/>
    </location>
</feature>
<dbReference type="InterPro" id="IPR019546">
    <property type="entry name" value="TAT_signal_bac_arc"/>
</dbReference>
<dbReference type="SMART" id="SM00849">
    <property type="entry name" value="Lactamase_B"/>
    <property type="match status" value="1"/>
</dbReference>
<evidence type="ECO:0000259" key="6">
    <source>
        <dbReference type="SMART" id="SM00849"/>
    </source>
</evidence>
<dbReference type="PROSITE" id="PS51318">
    <property type="entry name" value="TAT"/>
    <property type="match status" value="1"/>
</dbReference>
<proteinExistence type="inferred from homology"/>
<feature type="region of interest" description="Disordered" evidence="5">
    <location>
        <begin position="349"/>
        <end position="371"/>
    </location>
</feature>
<reference evidence="7 8" key="1">
    <citation type="submission" date="2019-09" db="EMBL/GenBank/DDBJ databases">
        <authorList>
            <person name="Duangmal K."/>
            <person name="Teo W.F.A."/>
            <person name="Lipun K."/>
        </authorList>
    </citation>
    <scope>NUCLEOTIDE SEQUENCE [LARGE SCALE GENOMIC DNA]</scope>
    <source>
        <strain evidence="7 8">K1PN6</strain>
    </source>
</reference>
<dbReference type="CDD" id="cd16277">
    <property type="entry name" value="metallo-hydrolase-like_MBL-fold"/>
    <property type="match status" value="1"/>
</dbReference>
<dbReference type="PANTHER" id="PTHR42978:SF6">
    <property type="entry name" value="QUORUM-QUENCHING LACTONASE YTNP-RELATED"/>
    <property type="match status" value="1"/>
</dbReference>
<feature type="compositionally biased region" description="Low complexity" evidence="5">
    <location>
        <begin position="353"/>
        <end position="371"/>
    </location>
</feature>
<dbReference type="NCBIfam" id="TIGR01409">
    <property type="entry name" value="TAT_signal_seq"/>
    <property type="match status" value="1"/>
</dbReference>
<dbReference type="InterPro" id="IPR006311">
    <property type="entry name" value="TAT_signal"/>
</dbReference>
<dbReference type="SUPFAM" id="SSF56281">
    <property type="entry name" value="Metallo-hydrolase/oxidoreductase"/>
    <property type="match status" value="1"/>
</dbReference>
<evidence type="ECO:0000313" key="8">
    <source>
        <dbReference type="Proteomes" id="UP000373149"/>
    </source>
</evidence>
<evidence type="ECO:0000256" key="1">
    <source>
        <dbReference type="ARBA" id="ARBA00007749"/>
    </source>
</evidence>
<dbReference type="EMBL" id="VMNX01000010">
    <property type="protein sequence ID" value="MPY48137.1"/>
    <property type="molecule type" value="Genomic_DNA"/>
</dbReference>
<keyword evidence="2" id="KW-0479">Metal-binding</keyword>
<evidence type="ECO:0000256" key="3">
    <source>
        <dbReference type="ARBA" id="ARBA00022801"/>
    </source>
</evidence>
<dbReference type="GO" id="GO:0016787">
    <property type="term" value="F:hydrolase activity"/>
    <property type="evidence" value="ECO:0007669"/>
    <property type="project" value="UniProtKB-KW"/>
</dbReference>
<protein>
    <submittedName>
        <fullName evidence="7">MBL fold metallo-hydrolase</fullName>
    </submittedName>
</protein>
<evidence type="ECO:0000256" key="5">
    <source>
        <dbReference type="SAM" id="MobiDB-lite"/>
    </source>
</evidence>
<comment type="caution">
    <text evidence="7">The sequence shown here is derived from an EMBL/GenBank/DDBJ whole genome shotgun (WGS) entry which is preliminary data.</text>
</comment>
<dbReference type="Proteomes" id="UP000373149">
    <property type="component" value="Unassembled WGS sequence"/>
</dbReference>
<gene>
    <name evidence="7" type="ORF">FPZ41_05880</name>
</gene>
<dbReference type="Gene3D" id="3.60.15.10">
    <property type="entry name" value="Ribonuclease Z/Hydroxyacylglutathione hydrolase-like"/>
    <property type="match status" value="1"/>
</dbReference>
<sequence>MDSENPSRSLTRRGFVGVTAAVGAAGLLGSPMVQPANASAAPFTKPEGRTRVETIQLGRVTVTRFVEFSGPVGLTSRQFFPESSQELWEQNKDWLSPDFWQPKTDMVHSALQTWVLRSEGRTILIDTGAGNDKFRPYAKQWQYMDTDFLRRLARAGVPPRDVDVVVNTHLHNDHVGWNTRREGRDWVPTFPNATYLIPKIEFDFWNTQGPVRPKYWQGNQNVWEDSVLPVHEAGLVKLWDGSYTLDSSLKLHLAAGHTPGSSVIRLESGRDRAVFIGDLLHTPLQLEHPEFNSCFEEDERMALATRRRELEWAADNKALVLPAHLPGHGAAEVERSGSNFKIKEWAGIQPQLTRPGGRPGPTGIRPTAPRR</sequence>
<organism evidence="7 8">
    <name type="scientific">Streptomyces acidicola</name>
    <dbReference type="NCBI Taxonomy" id="2596892"/>
    <lineage>
        <taxon>Bacteria</taxon>
        <taxon>Bacillati</taxon>
        <taxon>Actinomycetota</taxon>
        <taxon>Actinomycetes</taxon>
        <taxon>Kitasatosporales</taxon>
        <taxon>Streptomycetaceae</taxon>
        <taxon>Streptomyces</taxon>
    </lineage>
</organism>
<keyword evidence="3 7" id="KW-0378">Hydrolase</keyword>
<accession>A0A5N8WLL6</accession>
<dbReference type="Pfam" id="PF00753">
    <property type="entry name" value="Lactamase_B"/>
    <property type="match status" value="1"/>
</dbReference>
<dbReference type="InterPro" id="IPR051013">
    <property type="entry name" value="MBL_superfamily_lactonases"/>
</dbReference>
<evidence type="ECO:0000256" key="2">
    <source>
        <dbReference type="ARBA" id="ARBA00022723"/>
    </source>
</evidence>
<keyword evidence="8" id="KW-1185">Reference proteome</keyword>
<dbReference type="InterPro" id="IPR001279">
    <property type="entry name" value="Metallo-B-lactamas"/>
</dbReference>
<evidence type="ECO:0000313" key="7">
    <source>
        <dbReference type="EMBL" id="MPY48137.1"/>
    </source>
</evidence>
<evidence type="ECO:0000256" key="4">
    <source>
        <dbReference type="ARBA" id="ARBA00022833"/>
    </source>
</evidence>
<dbReference type="InterPro" id="IPR036866">
    <property type="entry name" value="RibonucZ/Hydroxyglut_hydro"/>
</dbReference>
<dbReference type="PANTHER" id="PTHR42978">
    <property type="entry name" value="QUORUM-QUENCHING LACTONASE YTNP-RELATED-RELATED"/>
    <property type="match status" value="1"/>
</dbReference>
<dbReference type="GO" id="GO:0046872">
    <property type="term" value="F:metal ion binding"/>
    <property type="evidence" value="ECO:0007669"/>
    <property type="project" value="UniProtKB-KW"/>
</dbReference>